<dbReference type="GO" id="GO:0005796">
    <property type="term" value="C:Golgi lumen"/>
    <property type="evidence" value="ECO:0007669"/>
    <property type="project" value="TreeGrafter"/>
</dbReference>
<dbReference type="GO" id="GO:0034599">
    <property type="term" value="P:cellular response to oxidative stress"/>
    <property type="evidence" value="ECO:0007669"/>
    <property type="project" value="TreeGrafter"/>
</dbReference>
<dbReference type="PROSITE" id="PS51354">
    <property type="entry name" value="GLUTAREDOXIN_2"/>
    <property type="match status" value="1"/>
</dbReference>
<keyword evidence="5" id="KW-1185">Reference proteome</keyword>
<dbReference type="InterPro" id="IPR014025">
    <property type="entry name" value="Glutaredoxin_subgr"/>
</dbReference>
<dbReference type="STRING" id="13370.A0A448YGZ7"/>
<dbReference type="FunFam" id="3.40.30.10:FF:000093">
    <property type="entry name" value="Glutaredoxin 2"/>
    <property type="match status" value="1"/>
</dbReference>
<dbReference type="InterPro" id="IPR011899">
    <property type="entry name" value="Glutaredoxin_euk/vir"/>
</dbReference>
<accession>A0A448YGZ7</accession>
<dbReference type="InterPro" id="IPR036249">
    <property type="entry name" value="Thioredoxin-like_sf"/>
</dbReference>
<comment type="similarity">
    <text evidence="1">Belongs to the glutaredoxin family. Monothiol subfamily.</text>
</comment>
<dbReference type="CDD" id="cd03419">
    <property type="entry name" value="GRX_GRXh_1_2_like"/>
    <property type="match status" value="1"/>
</dbReference>
<feature type="compositionally biased region" description="Polar residues" evidence="2">
    <location>
        <begin position="33"/>
        <end position="45"/>
    </location>
</feature>
<dbReference type="AlphaFoldDB" id="A0A448YGZ7"/>
<dbReference type="PANTHER" id="PTHR45694:SF5">
    <property type="entry name" value="GLUTAREDOXIN 2"/>
    <property type="match status" value="1"/>
</dbReference>
<dbReference type="InterPro" id="IPR002109">
    <property type="entry name" value="Glutaredoxin"/>
</dbReference>
<feature type="compositionally biased region" description="Polar residues" evidence="2">
    <location>
        <begin position="107"/>
        <end position="116"/>
    </location>
</feature>
<evidence type="ECO:0000313" key="4">
    <source>
        <dbReference type="EMBL" id="VEU20224.1"/>
    </source>
</evidence>
<dbReference type="OrthoDB" id="423313at2759"/>
<evidence type="ECO:0000256" key="1">
    <source>
        <dbReference type="ARBA" id="ARBA00009630"/>
    </source>
</evidence>
<organism evidence="4 5">
    <name type="scientific">Brettanomyces naardenensis</name>
    <name type="common">Yeast</name>
    <dbReference type="NCBI Taxonomy" id="13370"/>
    <lineage>
        <taxon>Eukaryota</taxon>
        <taxon>Fungi</taxon>
        <taxon>Dikarya</taxon>
        <taxon>Ascomycota</taxon>
        <taxon>Saccharomycotina</taxon>
        <taxon>Pichiomycetes</taxon>
        <taxon>Pichiales</taxon>
        <taxon>Pichiaceae</taxon>
        <taxon>Brettanomyces</taxon>
    </lineage>
</organism>
<feature type="region of interest" description="Disordered" evidence="2">
    <location>
        <begin position="1"/>
        <end position="194"/>
    </location>
</feature>
<gene>
    <name evidence="4" type="ORF">BRENAR_LOCUS959</name>
</gene>
<reference evidence="4 5" key="1">
    <citation type="submission" date="2018-12" db="EMBL/GenBank/DDBJ databases">
        <authorList>
            <person name="Tiukova I."/>
            <person name="Dainat J."/>
        </authorList>
    </citation>
    <scope>NUCLEOTIDE SEQUENCE [LARGE SCALE GENOMIC DNA]</scope>
</reference>
<protein>
    <submittedName>
        <fullName evidence="4">DEKNAAC101056</fullName>
    </submittedName>
</protein>
<dbReference type="EMBL" id="CAACVR010000002">
    <property type="protein sequence ID" value="VEU20224.1"/>
    <property type="molecule type" value="Genomic_DNA"/>
</dbReference>
<dbReference type="GO" id="GO:0005801">
    <property type="term" value="C:cis-Golgi network"/>
    <property type="evidence" value="ECO:0007669"/>
    <property type="project" value="UniProtKB-ARBA"/>
</dbReference>
<dbReference type="GO" id="GO:0004362">
    <property type="term" value="F:glutathione-disulfide reductase (NADPH) activity"/>
    <property type="evidence" value="ECO:0007669"/>
    <property type="project" value="UniProtKB-ARBA"/>
</dbReference>
<dbReference type="Proteomes" id="UP000290900">
    <property type="component" value="Unassembled WGS sequence"/>
</dbReference>
<evidence type="ECO:0000259" key="3">
    <source>
        <dbReference type="Pfam" id="PF00462"/>
    </source>
</evidence>
<feature type="domain" description="Glutaredoxin" evidence="3">
    <location>
        <begin position="233"/>
        <end position="295"/>
    </location>
</feature>
<dbReference type="PRINTS" id="PR00160">
    <property type="entry name" value="GLUTAREDOXIN"/>
</dbReference>
<dbReference type="SUPFAM" id="SSF52833">
    <property type="entry name" value="Thioredoxin-like"/>
    <property type="match status" value="1"/>
</dbReference>
<name>A0A448YGZ7_BRENA</name>
<dbReference type="Gene3D" id="3.40.30.10">
    <property type="entry name" value="Glutaredoxin"/>
    <property type="match status" value="1"/>
</dbReference>
<feature type="compositionally biased region" description="Low complexity" evidence="2">
    <location>
        <begin position="78"/>
        <end position="98"/>
    </location>
</feature>
<sequence>MSAYLMNAPPSSIKSLSKEPSSISDDPTDDPSNVNVDTKKLTNANDIVRDKKSGVIDESKVKQAEENKKSSGDIPLVAGDHAAKAAAAAAAAGPAGIDGPPPKAASHTKQQSQQASFKELDGQNAQQSERPLSSSAETADDTSSQSVQPAKGSIQADTQLSSSPKKSTGNNENNRVEAVPASAVSSNKGDEEISNVDVEVGEIDEVTEEKDSEIESSFDAAKEFHEIMQLAPVVIFSKTYCPYSRKLKELLKISYEVTPSPAIVELDLNEHGDALQKYVAKMTGRSTVPNLMVKGISRGGCDDIMKLHEDGELVEEFKKWVGGSVRIEKVNVPSNN</sequence>
<feature type="compositionally biased region" description="Polar residues" evidence="2">
    <location>
        <begin position="155"/>
        <end position="173"/>
    </location>
</feature>
<evidence type="ECO:0000256" key="2">
    <source>
        <dbReference type="SAM" id="MobiDB-lite"/>
    </source>
</evidence>
<dbReference type="FunCoup" id="A0A448YGZ7">
    <property type="interactions" value="38"/>
</dbReference>
<dbReference type="NCBIfam" id="TIGR02180">
    <property type="entry name" value="GRX_euk"/>
    <property type="match status" value="1"/>
</dbReference>
<feature type="compositionally biased region" description="Low complexity" evidence="2">
    <location>
        <begin position="133"/>
        <end position="146"/>
    </location>
</feature>
<dbReference type="Pfam" id="PF00462">
    <property type="entry name" value="Glutaredoxin"/>
    <property type="match status" value="1"/>
</dbReference>
<proteinExistence type="inferred from homology"/>
<dbReference type="InParanoid" id="A0A448YGZ7"/>
<feature type="compositionally biased region" description="Polar residues" evidence="2">
    <location>
        <begin position="123"/>
        <end position="132"/>
    </location>
</feature>
<feature type="compositionally biased region" description="Basic and acidic residues" evidence="2">
    <location>
        <begin position="47"/>
        <end position="71"/>
    </location>
</feature>
<dbReference type="PANTHER" id="PTHR45694">
    <property type="entry name" value="GLUTAREDOXIN 2"/>
    <property type="match status" value="1"/>
</dbReference>
<evidence type="ECO:0000313" key="5">
    <source>
        <dbReference type="Proteomes" id="UP000290900"/>
    </source>
</evidence>
<feature type="compositionally biased region" description="Low complexity" evidence="2">
    <location>
        <begin position="9"/>
        <end position="25"/>
    </location>
</feature>
<dbReference type="GO" id="GO:0000324">
    <property type="term" value="C:fungal-type vacuole"/>
    <property type="evidence" value="ECO:0007669"/>
    <property type="project" value="TreeGrafter"/>
</dbReference>